<dbReference type="SMART" id="SM00421">
    <property type="entry name" value="HTH_LUXR"/>
    <property type="match status" value="1"/>
</dbReference>
<gene>
    <name evidence="8" type="ORF">IC620_05750</name>
</gene>
<dbReference type="Pfam" id="PF00072">
    <property type="entry name" value="Response_reg"/>
    <property type="match status" value="1"/>
</dbReference>
<dbReference type="PROSITE" id="PS50043">
    <property type="entry name" value="HTH_LUXR_2"/>
    <property type="match status" value="1"/>
</dbReference>
<dbReference type="InterPro" id="IPR039420">
    <property type="entry name" value="WalR-like"/>
</dbReference>
<dbReference type="PRINTS" id="PR00038">
    <property type="entry name" value="HTHLUXR"/>
</dbReference>
<dbReference type="InterPro" id="IPR011006">
    <property type="entry name" value="CheY-like_superfamily"/>
</dbReference>
<dbReference type="EMBL" id="JACXAH010000005">
    <property type="protein sequence ID" value="MBD1371862.1"/>
    <property type="molecule type" value="Genomic_DNA"/>
</dbReference>
<reference evidence="8" key="1">
    <citation type="submission" date="2020-09" db="EMBL/GenBank/DDBJ databases">
        <title>A novel bacterium of genus Hazenella, isolated from South China Sea.</title>
        <authorList>
            <person name="Huang H."/>
            <person name="Mo K."/>
            <person name="Hu Y."/>
        </authorList>
    </citation>
    <scope>NUCLEOTIDE SEQUENCE</scope>
    <source>
        <strain evidence="8">IB182357</strain>
    </source>
</reference>
<dbReference type="PROSITE" id="PS50110">
    <property type="entry name" value="RESPONSE_REGULATORY"/>
    <property type="match status" value="1"/>
</dbReference>
<evidence type="ECO:0000259" key="6">
    <source>
        <dbReference type="PROSITE" id="PS50043"/>
    </source>
</evidence>
<evidence type="ECO:0000313" key="9">
    <source>
        <dbReference type="Proteomes" id="UP000661691"/>
    </source>
</evidence>
<dbReference type="PANTHER" id="PTHR43214:SF43">
    <property type="entry name" value="TWO-COMPONENT RESPONSE REGULATOR"/>
    <property type="match status" value="1"/>
</dbReference>
<dbReference type="PANTHER" id="PTHR43214">
    <property type="entry name" value="TWO-COMPONENT RESPONSE REGULATOR"/>
    <property type="match status" value="1"/>
</dbReference>
<dbReference type="GO" id="GO:0000160">
    <property type="term" value="P:phosphorelay signal transduction system"/>
    <property type="evidence" value="ECO:0007669"/>
    <property type="project" value="InterPro"/>
</dbReference>
<dbReference type="Proteomes" id="UP000661691">
    <property type="component" value="Unassembled WGS sequence"/>
</dbReference>
<keyword evidence="2" id="KW-0805">Transcription regulation</keyword>
<evidence type="ECO:0000259" key="7">
    <source>
        <dbReference type="PROSITE" id="PS50110"/>
    </source>
</evidence>
<dbReference type="CDD" id="cd06170">
    <property type="entry name" value="LuxR_C_like"/>
    <property type="match status" value="1"/>
</dbReference>
<dbReference type="InterPro" id="IPR058245">
    <property type="entry name" value="NreC/VraR/RcsB-like_REC"/>
</dbReference>
<keyword evidence="1 5" id="KW-0597">Phosphoprotein</keyword>
<keyword evidence="3" id="KW-0238">DNA-binding</keyword>
<feature type="domain" description="HTH luxR-type" evidence="6">
    <location>
        <begin position="145"/>
        <end position="210"/>
    </location>
</feature>
<sequence>MEPSISVLIGDDSEASRKAIRMILQTDPNLKIVGEAKDGLEVVQMAESLLPDLILMDINMPNMNGLEATRLIKDQLPHIKIIMVTVSDQISDLFEAIKKGAQGYLLKNLNPQIWIEYIHSIINEEAPMSAAIASRILHEFNEKPIISPNSGLTQREHEVLIQVAKGLSNKEIANTLFITEHTVKNHLKNIMQKLYLNNRAQLVRYAYEQGFMGK</sequence>
<dbReference type="PROSITE" id="PS00622">
    <property type="entry name" value="HTH_LUXR_1"/>
    <property type="match status" value="1"/>
</dbReference>
<feature type="modified residue" description="4-aspartylphosphate" evidence="5">
    <location>
        <position position="57"/>
    </location>
</feature>
<dbReference type="CDD" id="cd17535">
    <property type="entry name" value="REC_NarL-like"/>
    <property type="match status" value="1"/>
</dbReference>
<comment type="caution">
    <text evidence="8">The sequence shown here is derived from an EMBL/GenBank/DDBJ whole genome shotgun (WGS) entry which is preliminary data.</text>
</comment>
<dbReference type="SMART" id="SM00448">
    <property type="entry name" value="REC"/>
    <property type="match status" value="1"/>
</dbReference>
<dbReference type="RefSeq" id="WP_191138492.1">
    <property type="nucleotide sequence ID" value="NZ_JACXAG020000001.1"/>
</dbReference>
<evidence type="ECO:0000313" key="8">
    <source>
        <dbReference type="EMBL" id="MBD1371862.1"/>
    </source>
</evidence>
<name>A0A926N9H8_9BACL</name>
<dbReference type="InterPro" id="IPR001789">
    <property type="entry name" value="Sig_transdc_resp-reg_receiver"/>
</dbReference>
<dbReference type="GO" id="GO:0006355">
    <property type="term" value="P:regulation of DNA-templated transcription"/>
    <property type="evidence" value="ECO:0007669"/>
    <property type="project" value="InterPro"/>
</dbReference>
<evidence type="ECO:0000256" key="1">
    <source>
        <dbReference type="ARBA" id="ARBA00022553"/>
    </source>
</evidence>
<organism evidence="8 9">
    <name type="scientific">Polycladospora coralii</name>
    <dbReference type="NCBI Taxonomy" id="2771432"/>
    <lineage>
        <taxon>Bacteria</taxon>
        <taxon>Bacillati</taxon>
        <taxon>Bacillota</taxon>
        <taxon>Bacilli</taxon>
        <taxon>Bacillales</taxon>
        <taxon>Thermoactinomycetaceae</taxon>
        <taxon>Polycladospora</taxon>
    </lineage>
</organism>
<dbReference type="Gene3D" id="3.40.50.2300">
    <property type="match status" value="1"/>
</dbReference>
<evidence type="ECO:0000256" key="5">
    <source>
        <dbReference type="PROSITE-ProRule" id="PRU00169"/>
    </source>
</evidence>
<proteinExistence type="predicted"/>
<dbReference type="GO" id="GO:0003677">
    <property type="term" value="F:DNA binding"/>
    <property type="evidence" value="ECO:0007669"/>
    <property type="project" value="UniProtKB-KW"/>
</dbReference>
<keyword evidence="4" id="KW-0804">Transcription</keyword>
<dbReference type="SUPFAM" id="SSF46894">
    <property type="entry name" value="C-terminal effector domain of the bipartite response regulators"/>
    <property type="match status" value="1"/>
</dbReference>
<dbReference type="Pfam" id="PF00196">
    <property type="entry name" value="GerE"/>
    <property type="match status" value="1"/>
</dbReference>
<dbReference type="SUPFAM" id="SSF52172">
    <property type="entry name" value="CheY-like"/>
    <property type="match status" value="1"/>
</dbReference>
<accession>A0A926N9H8</accession>
<feature type="domain" description="Response regulatory" evidence="7">
    <location>
        <begin position="6"/>
        <end position="122"/>
    </location>
</feature>
<evidence type="ECO:0000256" key="2">
    <source>
        <dbReference type="ARBA" id="ARBA00023015"/>
    </source>
</evidence>
<keyword evidence="9" id="KW-1185">Reference proteome</keyword>
<dbReference type="AlphaFoldDB" id="A0A926N9H8"/>
<dbReference type="InterPro" id="IPR000792">
    <property type="entry name" value="Tscrpt_reg_LuxR_C"/>
</dbReference>
<protein>
    <submittedName>
        <fullName evidence="8">Response regulator transcription factor</fullName>
    </submittedName>
</protein>
<dbReference type="InterPro" id="IPR016032">
    <property type="entry name" value="Sig_transdc_resp-reg_C-effctor"/>
</dbReference>
<evidence type="ECO:0000256" key="4">
    <source>
        <dbReference type="ARBA" id="ARBA00023163"/>
    </source>
</evidence>
<evidence type="ECO:0000256" key="3">
    <source>
        <dbReference type="ARBA" id="ARBA00023125"/>
    </source>
</evidence>